<evidence type="ECO:0000259" key="3">
    <source>
        <dbReference type="Pfam" id="PF22636"/>
    </source>
</evidence>
<feature type="binding site" evidence="2">
    <location>
        <position position="113"/>
    </location>
    <ligand>
        <name>substrate</name>
    </ligand>
</feature>
<feature type="binding site" evidence="2">
    <location>
        <position position="62"/>
    </location>
    <ligand>
        <name>CoA</name>
        <dbReference type="ChEBI" id="CHEBI:57287"/>
    </ligand>
</feature>
<dbReference type="Proteomes" id="UP000599109">
    <property type="component" value="Unassembled WGS sequence"/>
</dbReference>
<feature type="binding site" evidence="2">
    <location>
        <position position="62"/>
    </location>
    <ligand>
        <name>substrate</name>
    </ligand>
</feature>
<dbReference type="InterPro" id="IPR025540">
    <property type="entry name" value="FlK"/>
</dbReference>
<dbReference type="Gene3D" id="3.10.129.10">
    <property type="entry name" value="Hotdog Thioesterase"/>
    <property type="match status" value="1"/>
</dbReference>
<dbReference type="PIRSF" id="PIRSF014972">
    <property type="entry name" value="FlK"/>
    <property type="match status" value="1"/>
</dbReference>
<reference evidence="4 5" key="1">
    <citation type="journal article" date="2017" name="Int. J. Syst. Evol. Microbiol.">
        <title>Ramlibacter monticola sp. nov., isolated from forest soil.</title>
        <authorList>
            <person name="Chaudhary D.K."/>
            <person name="Kim J."/>
        </authorList>
    </citation>
    <scope>NUCLEOTIDE SEQUENCE [LARGE SCALE GENOMIC DNA]</scope>
    <source>
        <strain evidence="4 5">KACC 19175</strain>
    </source>
</reference>
<evidence type="ECO:0000313" key="4">
    <source>
        <dbReference type="EMBL" id="MBL0390872.1"/>
    </source>
</evidence>
<sequence>MKATLQAGVKHTARLEVTRDRTIDFMGEKARVYATPALVRDIEQTCRDLLLKHLDAGEDSVGTRVEIDHLAASLLGMPITLEVEISAVNKRAVTFTVSGSDGVDTICRAVHNRFVVDKAATEQRLAEKAKKAGLA</sequence>
<feature type="domain" description="Fluoroacetyl-CoA-specific thioesterase-like" evidence="3">
    <location>
        <begin position="17"/>
        <end position="118"/>
    </location>
</feature>
<keyword evidence="5" id="KW-1185">Reference proteome</keyword>
<dbReference type="PANTHER" id="PTHR36934:SF1">
    <property type="entry name" value="THIOESTERASE DOMAIN-CONTAINING PROTEIN"/>
    <property type="match status" value="1"/>
</dbReference>
<evidence type="ECO:0000256" key="1">
    <source>
        <dbReference type="PIRSR" id="PIRSR014972-1"/>
    </source>
</evidence>
<organism evidence="4 5">
    <name type="scientific">Ramlibacter monticola</name>
    <dbReference type="NCBI Taxonomy" id="1926872"/>
    <lineage>
        <taxon>Bacteria</taxon>
        <taxon>Pseudomonadati</taxon>
        <taxon>Pseudomonadota</taxon>
        <taxon>Betaproteobacteria</taxon>
        <taxon>Burkholderiales</taxon>
        <taxon>Comamonadaceae</taxon>
        <taxon>Ramlibacter</taxon>
    </lineage>
</organism>
<feature type="active site" evidence="1">
    <location>
        <position position="69"/>
    </location>
</feature>
<name>A0A937CTA8_9BURK</name>
<evidence type="ECO:0000313" key="5">
    <source>
        <dbReference type="Proteomes" id="UP000599109"/>
    </source>
</evidence>
<proteinExistence type="predicted"/>
<feature type="active site" evidence="1">
    <location>
        <position position="35"/>
    </location>
</feature>
<evidence type="ECO:0000256" key="2">
    <source>
        <dbReference type="PIRSR" id="PIRSR014972-2"/>
    </source>
</evidence>
<dbReference type="PANTHER" id="PTHR36934">
    <property type="entry name" value="BLR0278 PROTEIN"/>
    <property type="match status" value="1"/>
</dbReference>
<dbReference type="EMBL" id="JAEQNE010000001">
    <property type="protein sequence ID" value="MBL0390872.1"/>
    <property type="molecule type" value="Genomic_DNA"/>
</dbReference>
<dbReference type="Pfam" id="PF22636">
    <property type="entry name" value="FlK"/>
    <property type="match status" value="1"/>
</dbReference>
<accession>A0A937CTA8</accession>
<gene>
    <name evidence="4" type="ORF">JJ685_06930</name>
</gene>
<feature type="active site" evidence="1">
    <location>
        <position position="43"/>
    </location>
</feature>
<dbReference type="SUPFAM" id="SSF54637">
    <property type="entry name" value="Thioesterase/thiol ester dehydrase-isomerase"/>
    <property type="match status" value="1"/>
</dbReference>
<dbReference type="RefSeq" id="WP_201673447.1">
    <property type="nucleotide sequence ID" value="NZ_JAEQNE010000001.1"/>
</dbReference>
<dbReference type="InterPro" id="IPR029069">
    <property type="entry name" value="HotDog_dom_sf"/>
</dbReference>
<dbReference type="AlphaFoldDB" id="A0A937CTA8"/>
<protein>
    <submittedName>
        <fullName evidence="4">LysR family transcriptional regulator</fullName>
    </submittedName>
</protein>
<comment type="caution">
    <text evidence="4">The sequence shown here is derived from an EMBL/GenBank/DDBJ whole genome shotgun (WGS) entry which is preliminary data.</text>
</comment>
<dbReference type="InterPro" id="IPR054485">
    <property type="entry name" value="FlK-like_dom"/>
</dbReference>